<feature type="coiled-coil region" evidence="1">
    <location>
        <begin position="169"/>
        <end position="196"/>
    </location>
</feature>
<evidence type="ECO:0000313" key="3">
    <source>
        <dbReference type="Proteomes" id="UP001303760"/>
    </source>
</evidence>
<proteinExistence type="predicted"/>
<keyword evidence="1" id="KW-0175">Coiled coil</keyword>
<accession>A0AAN7CJJ6</accession>
<evidence type="ECO:0000313" key="2">
    <source>
        <dbReference type="EMBL" id="KAK4242227.1"/>
    </source>
</evidence>
<reference evidence="2" key="1">
    <citation type="journal article" date="2023" name="Mol. Phylogenet. Evol.">
        <title>Genome-scale phylogeny and comparative genomics of the fungal order Sordariales.</title>
        <authorList>
            <person name="Hensen N."/>
            <person name="Bonometti L."/>
            <person name="Westerberg I."/>
            <person name="Brannstrom I.O."/>
            <person name="Guillou S."/>
            <person name="Cros-Aarteil S."/>
            <person name="Calhoun S."/>
            <person name="Haridas S."/>
            <person name="Kuo A."/>
            <person name="Mondo S."/>
            <person name="Pangilinan J."/>
            <person name="Riley R."/>
            <person name="LaButti K."/>
            <person name="Andreopoulos B."/>
            <person name="Lipzen A."/>
            <person name="Chen C."/>
            <person name="Yan M."/>
            <person name="Daum C."/>
            <person name="Ng V."/>
            <person name="Clum A."/>
            <person name="Steindorff A."/>
            <person name="Ohm R.A."/>
            <person name="Martin F."/>
            <person name="Silar P."/>
            <person name="Natvig D.O."/>
            <person name="Lalanne C."/>
            <person name="Gautier V."/>
            <person name="Ament-Velasquez S.L."/>
            <person name="Kruys A."/>
            <person name="Hutchinson M.I."/>
            <person name="Powell A.J."/>
            <person name="Barry K."/>
            <person name="Miller A.N."/>
            <person name="Grigoriev I.V."/>
            <person name="Debuchy R."/>
            <person name="Gladieux P."/>
            <person name="Hiltunen Thoren M."/>
            <person name="Johannesson H."/>
        </authorList>
    </citation>
    <scope>NUCLEOTIDE SEQUENCE</scope>
    <source>
        <strain evidence="2">CBS 532.94</strain>
    </source>
</reference>
<dbReference type="AlphaFoldDB" id="A0AAN7CJJ6"/>
<evidence type="ECO:0000256" key="1">
    <source>
        <dbReference type="SAM" id="Coils"/>
    </source>
</evidence>
<gene>
    <name evidence="2" type="ORF">C8A03DRAFT_11618</name>
</gene>
<comment type="caution">
    <text evidence="2">The sequence shown here is derived from an EMBL/GenBank/DDBJ whole genome shotgun (WGS) entry which is preliminary data.</text>
</comment>
<reference evidence="2" key="2">
    <citation type="submission" date="2023-05" db="EMBL/GenBank/DDBJ databases">
        <authorList>
            <consortium name="Lawrence Berkeley National Laboratory"/>
            <person name="Steindorff A."/>
            <person name="Hensen N."/>
            <person name="Bonometti L."/>
            <person name="Westerberg I."/>
            <person name="Brannstrom I.O."/>
            <person name="Guillou S."/>
            <person name="Cros-Aarteil S."/>
            <person name="Calhoun S."/>
            <person name="Haridas S."/>
            <person name="Kuo A."/>
            <person name="Mondo S."/>
            <person name="Pangilinan J."/>
            <person name="Riley R."/>
            <person name="Labutti K."/>
            <person name="Andreopoulos B."/>
            <person name="Lipzen A."/>
            <person name="Chen C."/>
            <person name="Yanf M."/>
            <person name="Daum C."/>
            <person name="Ng V."/>
            <person name="Clum A."/>
            <person name="Ohm R."/>
            <person name="Martin F."/>
            <person name="Silar P."/>
            <person name="Natvig D."/>
            <person name="Lalanne C."/>
            <person name="Gautier V."/>
            <person name="Ament-Velasquez S.L."/>
            <person name="Kruys A."/>
            <person name="Hutchinson M.I."/>
            <person name="Powell A.J."/>
            <person name="Barry K."/>
            <person name="Miller A.N."/>
            <person name="Grigoriev I.V."/>
            <person name="Debuchy R."/>
            <person name="Gladieux P."/>
            <person name="Thoren M.H."/>
            <person name="Johannesson H."/>
        </authorList>
    </citation>
    <scope>NUCLEOTIDE SEQUENCE</scope>
    <source>
        <strain evidence="2">CBS 532.94</strain>
    </source>
</reference>
<dbReference type="Pfam" id="PF17316">
    <property type="entry name" value="Perilipin_2"/>
    <property type="match status" value="1"/>
</dbReference>
<protein>
    <recommendedName>
        <fullName evidence="4">CAP20</fullName>
    </recommendedName>
</protein>
<sequence length="203" mass="21932">MASAKTTSVPNGDAPQLNTLRHLLTYPAVQDGVRVFKSNPLGRMSIQLSNSAYHMTAPVLSMLNKPYGYVAPYIQRVDELGDQTLSKVEEKFPAVKKPSPELLNEAKQVVYGPVKHVTEVYNGKYQQTSGGYAVASGKAAVMTAAVITGEGLVYAARSLLKWTKSLHLGETIKAKVDNLEAAVARQEQKAESQNGRQPKSASS</sequence>
<dbReference type="Proteomes" id="UP001303760">
    <property type="component" value="Unassembled WGS sequence"/>
</dbReference>
<name>A0AAN7CJJ6_9PEZI</name>
<keyword evidence="3" id="KW-1185">Reference proteome</keyword>
<organism evidence="2 3">
    <name type="scientific">Achaetomium macrosporum</name>
    <dbReference type="NCBI Taxonomy" id="79813"/>
    <lineage>
        <taxon>Eukaryota</taxon>
        <taxon>Fungi</taxon>
        <taxon>Dikarya</taxon>
        <taxon>Ascomycota</taxon>
        <taxon>Pezizomycotina</taxon>
        <taxon>Sordariomycetes</taxon>
        <taxon>Sordariomycetidae</taxon>
        <taxon>Sordariales</taxon>
        <taxon>Chaetomiaceae</taxon>
        <taxon>Achaetomium</taxon>
    </lineage>
</organism>
<evidence type="ECO:0008006" key="4">
    <source>
        <dbReference type="Google" id="ProtNLM"/>
    </source>
</evidence>
<dbReference type="EMBL" id="MU860011">
    <property type="protein sequence ID" value="KAK4242227.1"/>
    <property type="molecule type" value="Genomic_DNA"/>
</dbReference>